<name>A0A4S9CZ49_AURPU</name>
<gene>
    <name evidence="2" type="ORF">D6D13_04177</name>
</gene>
<sequence length="223" mass="23447">MPGVFSTLLALAATVAAVPTFKQPSCPAVSQNANVGDVLFDDLTALPLVNLSPVPTPYKGLCFQASDFATVIQTGLLPGPVPHSGSNYAFANLVSELQGTPMITTNYQDSKTKSFDLKDFYFSCVLNLGQGATALNQACNVEVTGYQGSDNSVSNAKQVCSQQFQFNPSSALAVQQLAYSGPVKGCEDIQFAVFTFSVPGGEAAVNTLNGLVIDDVRVNTRTC</sequence>
<dbReference type="EMBL" id="QZAS01000011">
    <property type="protein sequence ID" value="THX12971.1"/>
    <property type="molecule type" value="Genomic_DNA"/>
</dbReference>
<evidence type="ECO:0000313" key="2">
    <source>
        <dbReference type="EMBL" id="THX12971.1"/>
    </source>
</evidence>
<keyword evidence="1" id="KW-0732">Signal</keyword>
<proteinExistence type="predicted"/>
<feature type="chain" id="PRO_5020856108" description="Ubiquitin 3 binding protein But2 C-terminal domain-containing protein" evidence="1">
    <location>
        <begin position="18"/>
        <end position="223"/>
    </location>
</feature>
<organism evidence="2">
    <name type="scientific">Aureobasidium pullulans</name>
    <name type="common">Black yeast</name>
    <name type="synonym">Pullularia pullulans</name>
    <dbReference type="NCBI Taxonomy" id="5580"/>
    <lineage>
        <taxon>Eukaryota</taxon>
        <taxon>Fungi</taxon>
        <taxon>Dikarya</taxon>
        <taxon>Ascomycota</taxon>
        <taxon>Pezizomycotina</taxon>
        <taxon>Dothideomycetes</taxon>
        <taxon>Dothideomycetidae</taxon>
        <taxon>Dothideales</taxon>
        <taxon>Saccotheciaceae</taxon>
        <taxon>Aureobasidium</taxon>
    </lineage>
</organism>
<evidence type="ECO:0000256" key="1">
    <source>
        <dbReference type="SAM" id="SignalP"/>
    </source>
</evidence>
<accession>A0A4S9CZ49</accession>
<protein>
    <recommendedName>
        <fullName evidence="3">Ubiquitin 3 binding protein But2 C-terminal domain-containing protein</fullName>
    </recommendedName>
</protein>
<reference evidence="2" key="1">
    <citation type="submission" date="2018-10" db="EMBL/GenBank/DDBJ databases">
        <title>Fifty Aureobasidium pullulans genomes reveal a recombining polyextremotolerant generalist.</title>
        <authorList>
            <person name="Gostincar C."/>
            <person name="Turk M."/>
            <person name="Zajc J."/>
            <person name="Gunde-Cimerman N."/>
        </authorList>
    </citation>
    <scope>NUCLEOTIDE SEQUENCE [LARGE SCALE GENOMIC DNA]</scope>
    <source>
        <strain evidence="2">EXF-10085</strain>
    </source>
</reference>
<comment type="caution">
    <text evidence="2">The sequence shown here is derived from an EMBL/GenBank/DDBJ whole genome shotgun (WGS) entry which is preliminary data.</text>
</comment>
<dbReference type="AlphaFoldDB" id="A0A4S9CZ49"/>
<evidence type="ECO:0008006" key="3">
    <source>
        <dbReference type="Google" id="ProtNLM"/>
    </source>
</evidence>
<feature type="signal peptide" evidence="1">
    <location>
        <begin position="1"/>
        <end position="17"/>
    </location>
</feature>